<name>A0AB39ZYE8_DROSZ</name>
<comment type="catalytic activity">
    <reaction evidence="11">
        <text>a 5,6-dihydrouridine in mRNA + NAD(+) = a uridine in mRNA + NADH + H(+)</text>
        <dbReference type="Rhea" id="RHEA:69851"/>
        <dbReference type="Rhea" id="RHEA-COMP:14658"/>
        <dbReference type="Rhea" id="RHEA-COMP:17789"/>
        <dbReference type="ChEBI" id="CHEBI:15378"/>
        <dbReference type="ChEBI" id="CHEBI:57540"/>
        <dbReference type="ChEBI" id="CHEBI:57945"/>
        <dbReference type="ChEBI" id="CHEBI:65315"/>
        <dbReference type="ChEBI" id="CHEBI:74443"/>
    </reaction>
    <physiologicalReaction direction="right-to-left" evidence="11">
        <dbReference type="Rhea" id="RHEA:69853"/>
    </physiologicalReaction>
</comment>
<comment type="similarity">
    <text evidence="15">Belongs to the dus family. Dus3 subfamily.</text>
</comment>
<keyword evidence="7 15" id="KW-0560">Oxidoreductase</keyword>
<keyword evidence="2 15" id="KW-0285">Flavoprotein</keyword>
<evidence type="ECO:0000256" key="16">
    <source>
        <dbReference type="SAM" id="MobiDB-lite"/>
    </source>
</evidence>
<keyword evidence="4" id="KW-0507">mRNA processing</keyword>
<comment type="cofactor">
    <cofactor evidence="1 15">
        <name>FMN</name>
        <dbReference type="ChEBI" id="CHEBI:58210"/>
    </cofactor>
</comment>
<dbReference type="GO" id="GO:0050660">
    <property type="term" value="F:flavin adenine dinucleotide binding"/>
    <property type="evidence" value="ECO:0007669"/>
    <property type="project" value="UniProtKB-UniRule"/>
</dbReference>
<evidence type="ECO:0000256" key="5">
    <source>
        <dbReference type="ARBA" id="ARBA00022694"/>
    </source>
</evidence>
<dbReference type="GO" id="GO:0006397">
    <property type="term" value="P:mRNA processing"/>
    <property type="evidence" value="ECO:0007669"/>
    <property type="project" value="UniProtKB-KW"/>
</dbReference>
<evidence type="ECO:0000259" key="17">
    <source>
        <dbReference type="PROSITE" id="PS50103"/>
    </source>
</evidence>
<feature type="compositionally biased region" description="Basic and acidic residues" evidence="16">
    <location>
        <begin position="218"/>
        <end position="235"/>
    </location>
</feature>
<dbReference type="PANTHER" id="PTHR45846:SF1">
    <property type="entry name" value="TRNA-DIHYDROURIDINE(47) SYNTHASE [NAD(P)(+)]-LIKE"/>
    <property type="match status" value="1"/>
</dbReference>
<evidence type="ECO:0000256" key="3">
    <source>
        <dbReference type="ARBA" id="ARBA00022643"/>
    </source>
</evidence>
<evidence type="ECO:0000256" key="13">
    <source>
        <dbReference type="ARBA" id="ARBA00049513"/>
    </source>
</evidence>
<proteinExistence type="inferred from homology"/>
<evidence type="ECO:0000256" key="15">
    <source>
        <dbReference type="RuleBase" id="RU291113"/>
    </source>
</evidence>
<evidence type="ECO:0000256" key="11">
    <source>
        <dbReference type="ARBA" id="ARBA00048342"/>
    </source>
</evidence>
<feature type="compositionally biased region" description="Polar residues" evidence="16">
    <location>
        <begin position="19"/>
        <end position="29"/>
    </location>
</feature>
<dbReference type="GeneID" id="108021395"/>
<dbReference type="GO" id="GO:0008270">
    <property type="term" value="F:zinc ion binding"/>
    <property type="evidence" value="ECO:0007669"/>
    <property type="project" value="UniProtKB-KW"/>
</dbReference>
<dbReference type="PANTHER" id="PTHR45846">
    <property type="entry name" value="TRNA-DIHYDROURIDINE(47) SYNTHASE [NAD(P)(+)]-LIKE"/>
    <property type="match status" value="1"/>
</dbReference>
<dbReference type="SUPFAM" id="SSF51395">
    <property type="entry name" value="FMN-linked oxidoreductases"/>
    <property type="match status" value="1"/>
</dbReference>
<feature type="compositionally biased region" description="Basic and acidic residues" evidence="16">
    <location>
        <begin position="30"/>
        <end position="53"/>
    </location>
</feature>
<dbReference type="GO" id="GO:0003723">
    <property type="term" value="F:RNA binding"/>
    <property type="evidence" value="ECO:0007669"/>
    <property type="project" value="TreeGrafter"/>
</dbReference>
<dbReference type="InterPro" id="IPR013785">
    <property type="entry name" value="Aldolase_TIM"/>
</dbReference>
<keyword evidence="6" id="KW-0521">NADP</keyword>
<dbReference type="AlphaFoldDB" id="A0AB39ZYE8"/>
<feature type="region of interest" description="Disordered" evidence="16">
    <location>
        <begin position="137"/>
        <end position="159"/>
    </location>
</feature>
<dbReference type="RefSeq" id="XP_016945583.3">
    <property type="nucleotide sequence ID" value="XM_017090094.4"/>
</dbReference>
<evidence type="ECO:0000256" key="14">
    <source>
        <dbReference type="PROSITE-ProRule" id="PRU00723"/>
    </source>
</evidence>
<gene>
    <name evidence="19" type="primary">Dus3</name>
</gene>
<feature type="zinc finger region" description="C3H1-type" evidence="14">
    <location>
        <begin position="112"/>
        <end position="137"/>
    </location>
</feature>
<dbReference type="InterPro" id="IPR018517">
    <property type="entry name" value="tRNA_hU_synthase_CS"/>
</dbReference>
<dbReference type="PROSITE" id="PS50103">
    <property type="entry name" value="ZF_C3H1"/>
    <property type="match status" value="1"/>
</dbReference>
<feature type="region of interest" description="Disordered" evidence="16">
    <location>
        <begin position="187"/>
        <end position="264"/>
    </location>
</feature>
<evidence type="ECO:0000256" key="12">
    <source>
        <dbReference type="ARBA" id="ARBA00049447"/>
    </source>
</evidence>
<comment type="catalytic activity">
    <reaction evidence="10">
        <text>5,6-dihydrouridine(47) in tRNA + NAD(+) = uridine(47) in tRNA + NADH + H(+)</text>
        <dbReference type="Rhea" id="RHEA:53364"/>
        <dbReference type="Rhea" id="RHEA-COMP:13539"/>
        <dbReference type="Rhea" id="RHEA-COMP:13540"/>
        <dbReference type="ChEBI" id="CHEBI:15378"/>
        <dbReference type="ChEBI" id="CHEBI:57540"/>
        <dbReference type="ChEBI" id="CHEBI:57945"/>
        <dbReference type="ChEBI" id="CHEBI:65315"/>
        <dbReference type="ChEBI" id="CHEBI:74443"/>
        <dbReference type="EC" id="1.3.1.89"/>
    </reaction>
    <physiologicalReaction direction="right-to-left" evidence="10">
        <dbReference type="Rhea" id="RHEA:53366"/>
    </physiologicalReaction>
</comment>
<keyword evidence="8" id="KW-0520">NAD</keyword>
<dbReference type="PROSITE" id="PS01136">
    <property type="entry name" value="UPF0034"/>
    <property type="match status" value="1"/>
</dbReference>
<keyword evidence="14 15" id="KW-0479">Metal-binding</keyword>
<comment type="catalytic activity">
    <reaction evidence="13">
        <text>5,6-dihydrouridine(47) in tRNA + NADP(+) = uridine(47) in tRNA + NADPH + H(+)</text>
        <dbReference type="Rhea" id="RHEA:53360"/>
        <dbReference type="Rhea" id="RHEA-COMP:13539"/>
        <dbReference type="Rhea" id="RHEA-COMP:13540"/>
        <dbReference type="ChEBI" id="CHEBI:15378"/>
        <dbReference type="ChEBI" id="CHEBI:57783"/>
        <dbReference type="ChEBI" id="CHEBI:58349"/>
        <dbReference type="ChEBI" id="CHEBI:65315"/>
        <dbReference type="ChEBI" id="CHEBI:74443"/>
        <dbReference type="EC" id="1.3.1.89"/>
    </reaction>
    <physiologicalReaction direction="right-to-left" evidence="13">
        <dbReference type="Rhea" id="RHEA:53362"/>
    </physiologicalReaction>
</comment>
<evidence type="ECO:0000256" key="6">
    <source>
        <dbReference type="ARBA" id="ARBA00022857"/>
    </source>
</evidence>
<dbReference type="GO" id="GO:0102265">
    <property type="term" value="F:tRNA-dihydrouridine47 synthase activity"/>
    <property type="evidence" value="ECO:0007669"/>
    <property type="project" value="UniProtKB-EC"/>
</dbReference>
<evidence type="ECO:0000313" key="18">
    <source>
        <dbReference type="Proteomes" id="UP001652628"/>
    </source>
</evidence>
<dbReference type="EC" id="1.3.1.-" evidence="15"/>
<evidence type="ECO:0000256" key="4">
    <source>
        <dbReference type="ARBA" id="ARBA00022664"/>
    </source>
</evidence>
<evidence type="ECO:0000256" key="1">
    <source>
        <dbReference type="ARBA" id="ARBA00001917"/>
    </source>
</evidence>
<feature type="compositionally biased region" description="Basic and acidic residues" evidence="16">
    <location>
        <begin position="137"/>
        <end position="151"/>
    </location>
</feature>
<dbReference type="InterPro" id="IPR000571">
    <property type="entry name" value="Znf_CCCH"/>
</dbReference>
<evidence type="ECO:0000256" key="10">
    <source>
        <dbReference type="ARBA" id="ARBA00048266"/>
    </source>
</evidence>
<dbReference type="Gene3D" id="3.20.20.70">
    <property type="entry name" value="Aldolase class I"/>
    <property type="match status" value="1"/>
</dbReference>
<protein>
    <recommendedName>
        <fullName evidence="15">tRNA-dihydrouridine(47) synthase [NAD(P)(+)]</fullName>
        <ecNumber evidence="15">1.3.1.-</ecNumber>
    </recommendedName>
    <alternativeName>
        <fullName evidence="15">tRNA-dihydrouridine synthase 3</fullName>
    </alternativeName>
</protein>
<feature type="compositionally biased region" description="Basic and acidic residues" evidence="16">
    <location>
        <begin position="187"/>
        <end position="208"/>
    </location>
</feature>
<dbReference type="InterPro" id="IPR035587">
    <property type="entry name" value="DUS-like_FMN-bd"/>
</dbReference>
<keyword evidence="3 15" id="KW-0288">FMN</keyword>
<dbReference type="Proteomes" id="UP001652628">
    <property type="component" value="Chromosome 2L"/>
</dbReference>
<dbReference type="CDD" id="cd02801">
    <property type="entry name" value="DUS_like_FMN"/>
    <property type="match status" value="1"/>
</dbReference>
<dbReference type="Pfam" id="PF01207">
    <property type="entry name" value="Dus"/>
    <property type="match status" value="1"/>
</dbReference>
<evidence type="ECO:0000313" key="19">
    <source>
        <dbReference type="RefSeq" id="XP_016945583.3"/>
    </source>
</evidence>
<organism evidence="18 19">
    <name type="scientific">Drosophila suzukii</name>
    <name type="common">Spotted-wing drosophila fruit fly</name>
    <dbReference type="NCBI Taxonomy" id="28584"/>
    <lineage>
        <taxon>Eukaryota</taxon>
        <taxon>Metazoa</taxon>
        <taxon>Ecdysozoa</taxon>
        <taxon>Arthropoda</taxon>
        <taxon>Hexapoda</taxon>
        <taxon>Insecta</taxon>
        <taxon>Pterygota</taxon>
        <taxon>Neoptera</taxon>
        <taxon>Endopterygota</taxon>
        <taxon>Diptera</taxon>
        <taxon>Brachycera</taxon>
        <taxon>Muscomorpha</taxon>
        <taxon>Ephydroidea</taxon>
        <taxon>Drosophilidae</taxon>
        <taxon>Drosophila</taxon>
        <taxon>Sophophora</taxon>
    </lineage>
</organism>
<evidence type="ECO:0000256" key="2">
    <source>
        <dbReference type="ARBA" id="ARBA00022630"/>
    </source>
</evidence>
<evidence type="ECO:0000256" key="9">
    <source>
        <dbReference type="ARBA" id="ARBA00045365"/>
    </source>
</evidence>
<feature type="region of interest" description="Disordered" evidence="16">
    <location>
        <begin position="19"/>
        <end position="63"/>
    </location>
</feature>
<comment type="catalytic activity">
    <reaction evidence="12">
        <text>a 5,6-dihydrouridine in mRNA + NADP(+) = a uridine in mRNA + NADPH + H(+)</text>
        <dbReference type="Rhea" id="RHEA:69855"/>
        <dbReference type="Rhea" id="RHEA-COMP:14658"/>
        <dbReference type="Rhea" id="RHEA-COMP:17789"/>
        <dbReference type="ChEBI" id="CHEBI:15378"/>
        <dbReference type="ChEBI" id="CHEBI:57783"/>
        <dbReference type="ChEBI" id="CHEBI:58349"/>
        <dbReference type="ChEBI" id="CHEBI:65315"/>
        <dbReference type="ChEBI" id="CHEBI:74443"/>
    </reaction>
    <physiologicalReaction direction="right-to-left" evidence="12">
        <dbReference type="Rhea" id="RHEA:69857"/>
    </physiologicalReaction>
</comment>
<keyword evidence="14 15" id="KW-0862">Zinc</keyword>
<evidence type="ECO:0000256" key="8">
    <source>
        <dbReference type="ARBA" id="ARBA00023027"/>
    </source>
</evidence>
<comment type="function">
    <text evidence="9">Catalyzes the synthesis of dihydrouridine, a modified base, in various RNAs, such as tRNAs, mRNAs and some long non-coding RNAs (lncRNAs). Mainly modifies the uridine in position 47 (U47) in the D-loop of most cytoplasmic tRNAs. Also able to mediate the formation of dihydrouridine in some mRNAs, thereby regulating their translation.</text>
</comment>
<accession>A0AB39ZYE8</accession>
<reference evidence="19" key="1">
    <citation type="submission" date="2025-08" db="UniProtKB">
        <authorList>
            <consortium name="RefSeq"/>
        </authorList>
    </citation>
    <scope>IDENTIFICATION</scope>
</reference>
<feature type="domain" description="C3H1-type" evidence="17">
    <location>
        <begin position="112"/>
        <end position="137"/>
    </location>
</feature>
<keyword evidence="5 15" id="KW-0819">tRNA processing</keyword>
<keyword evidence="18" id="KW-1185">Reference proteome</keyword>
<evidence type="ECO:0000256" key="7">
    <source>
        <dbReference type="ARBA" id="ARBA00023002"/>
    </source>
</evidence>
<keyword evidence="14 15" id="KW-0863">Zinc-finger</keyword>
<sequence>MEAGICYIKPEYLVTEVNNGSEAVTTENTESNKRKREDGEQVEAGGKKKWDKKERKRGQNKNRPVFKDERYSHLCHSLIDGTGGKPCSLANCRYVHDLDAFLTAKGEDLGPECYVYTTKGYCARGVSCRFAKAHTNEQGRNLKREDYDEKAPPTTCNGVSSELQVRLRKHEYDFGRSKELIKMAEKLRDARKQKEQQEKDGKQEKTEETVDASAGEKQPNDELQKEEQTDPKEPAAQDNPTVAIETPTGCAIDDSTAGRDADQKPAVDFREKLVLSPLTTLGNLPFRRICKEFGADITCGEMACAQPLLKGLGQEWALTKRHQSEDVFGVQLCGNNPNMINQAAQVIHETAKVDFIDLNIGCPIDLIYQQGGGSALMRRTNILELTVRSCAALSDRLPFTVKMRTGIYADKSVAHELLPLVEEWGASAVTLHGRSREQRYTKHANWTYIEECAAKAKRMPVIGNGDILSYEDYVERRTLAPHVSSVMIGRGALIKPWIFREIKEKQAWSPSSGQRYELLQKFCNYGLEHWGSDTKGVETTRRFLLEWQSFLYRYIPEELQTAPPQKINARPQKYRGRDEMETLMGSGNAADWVKLSESLLGPVPDGFSFVPKHKANAF</sequence>